<name>A0A7S3L456_9STRA</name>
<feature type="transmembrane region" description="Helical" evidence="1">
    <location>
        <begin position="15"/>
        <end position="35"/>
    </location>
</feature>
<reference evidence="2" key="1">
    <citation type="submission" date="2021-01" db="EMBL/GenBank/DDBJ databases">
        <authorList>
            <person name="Corre E."/>
            <person name="Pelletier E."/>
            <person name="Niang G."/>
            <person name="Scheremetjew M."/>
            <person name="Finn R."/>
            <person name="Kale V."/>
            <person name="Holt S."/>
            <person name="Cochrane G."/>
            <person name="Meng A."/>
            <person name="Brown T."/>
            <person name="Cohen L."/>
        </authorList>
    </citation>
    <scope>NUCLEOTIDE SEQUENCE</scope>
    <source>
        <strain evidence="2">CCMP127</strain>
    </source>
</reference>
<evidence type="ECO:0000256" key="1">
    <source>
        <dbReference type="SAM" id="Phobius"/>
    </source>
</evidence>
<organism evidence="2">
    <name type="scientific">Amphora coffeiformis</name>
    <dbReference type="NCBI Taxonomy" id="265554"/>
    <lineage>
        <taxon>Eukaryota</taxon>
        <taxon>Sar</taxon>
        <taxon>Stramenopiles</taxon>
        <taxon>Ochrophyta</taxon>
        <taxon>Bacillariophyta</taxon>
        <taxon>Bacillariophyceae</taxon>
        <taxon>Bacillariophycidae</taxon>
        <taxon>Thalassiophysales</taxon>
        <taxon>Catenulaceae</taxon>
        <taxon>Amphora</taxon>
    </lineage>
</organism>
<protein>
    <submittedName>
        <fullName evidence="2">Uncharacterized protein</fullName>
    </submittedName>
</protein>
<proteinExistence type="predicted"/>
<dbReference type="AlphaFoldDB" id="A0A7S3L456"/>
<accession>A0A7S3L456</accession>
<dbReference type="EMBL" id="HBIM01010360">
    <property type="protein sequence ID" value="CAE0411325.1"/>
    <property type="molecule type" value="Transcribed_RNA"/>
</dbReference>
<feature type="transmembrane region" description="Helical" evidence="1">
    <location>
        <begin position="102"/>
        <end position="122"/>
    </location>
</feature>
<keyword evidence="1" id="KW-0472">Membrane</keyword>
<sequence>MFNITNHRHHYQSNLIGFFVLAMSALTVVSALPMLRTNNEEDSDLQSALYWKDFGDSDHRMLETCYSECINSDRKTENWYYRYDYGDVVCCKSLEECCENDTGVVIVVWIILIAVIIGIVIASCACCKCCPLYEKLCCASSGTGCGTRSGEVAVHPSATAAMYGPNKAVPDTNNTNQQMIPVVTGRTVVLNTQEFEA</sequence>
<evidence type="ECO:0000313" key="2">
    <source>
        <dbReference type="EMBL" id="CAE0411325.1"/>
    </source>
</evidence>
<keyword evidence="1" id="KW-0812">Transmembrane</keyword>
<gene>
    <name evidence="2" type="ORF">ACOF00016_LOCUS8682</name>
</gene>
<keyword evidence="1" id="KW-1133">Transmembrane helix</keyword>